<dbReference type="Gene3D" id="2.130.10.130">
    <property type="entry name" value="Integrin alpha, N-terminal"/>
    <property type="match status" value="1"/>
</dbReference>
<dbReference type="RefSeq" id="WP_160688972.1">
    <property type="nucleotide sequence ID" value="NZ_CP047897.1"/>
</dbReference>
<evidence type="ECO:0000256" key="1">
    <source>
        <dbReference type="ARBA" id="ARBA00022729"/>
    </source>
</evidence>
<name>A0A6P1P0L0_9BACT</name>
<protein>
    <submittedName>
        <fullName evidence="2">T9SS type B sorting domain-containing protein</fullName>
    </submittedName>
</protein>
<proteinExistence type="predicted"/>
<dbReference type="SUPFAM" id="SSF69318">
    <property type="entry name" value="Integrin alpha N-terminal domain"/>
    <property type="match status" value="1"/>
</dbReference>
<organism evidence="2 3">
    <name type="scientific">Nibribacter ruber</name>
    <dbReference type="NCBI Taxonomy" id="2698458"/>
    <lineage>
        <taxon>Bacteria</taxon>
        <taxon>Pseudomonadati</taxon>
        <taxon>Bacteroidota</taxon>
        <taxon>Cytophagia</taxon>
        <taxon>Cytophagales</taxon>
        <taxon>Hymenobacteraceae</taxon>
        <taxon>Nibribacter</taxon>
    </lineage>
</organism>
<dbReference type="PANTHER" id="PTHR46580">
    <property type="entry name" value="SENSOR KINASE-RELATED"/>
    <property type="match status" value="1"/>
</dbReference>
<reference evidence="2 3" key="1">
    <citation type="submission" date="2020-01" db="EMBL/GenBank/DDBJ databases">
        <authorList>
            <person name="Kim M."/>
        </authorList>
    </citation>
    <scope>NUCLEOTIDE SEQUENCE [LARGE SCALE GENOMIC DNA]</scope>
    <source>
        <strain evidence="2 3">BT10</strain>
    </source>
</reference>
<dbReference type="InterPro" id="IPR026341">
    <property type="entry name" value="T9SS_type_B"/>
</dbReference>
<dbReference type="InterPro" id="IPR013517">
    <property type="entry name" value="FG-GAP"/>
</dbReference>
<dbReference type="NCBIfam" id="TIGR04131">
    <property type="entry name" value="Bac_Flav_CTERM"/>
    <property type="match status" value="1"/>
</dbReference>
<dbReference type="Gene3D" id="2.30.30.100">
    <property type="match status" value="2"/>
</dbReference>
<keyword evidence="1" id="KW-0732">Signal</keyword>
<evidence type="ECO:0000313" key="2">
    <source>
        <dbReference type="EMBL" id="QHL86512.1"/>
    </source>
</evidence>
<accession>A0A6P1P0L0</accession>
<dbReference type="Pfam" id="PF13585">
    <property type="entry name" value="CHU_C"/>
    <property type="match status" value="1"/>
</dbReference>
<dbReference type="PANTHER" id="PTHR46580:SF4">
    <property type="entry name" value="ATP_GTP-BINDING PROTEIN"/>
    <property type="match status" value="1"/>
</dbReference>
<dbReference type="Proteomes" id="UP000464214">
    <property type="component" value="Chromosome"/>
</dbReference>
<dbReference type="KEGG" id="nib:GU926_03270"/>
<dbReference type="EMBL" id="CP047897">
    <property type="protein sequence ID" value="QHL86512.1"/>
    <property type="molecule type" value="Genomic_DNA"/>
</dbReference>
<dbReference type="Pfam" id="PF13517">
    <property type="entry name" value="FG-GAP_3"/>
    <property type="match status" value="2"/>
</dbReference>
<sequence length="467" mass="51164">MSRLLPLFLFIIFISITSAAGQIFQEADAWSLSALPSGIETGDFNKDGRADIAILEYNSWNECTLSIYLNAANNKLTLKERKSYKVAGYSLRTNDLNKDGHLDLVLTMPTQLMLLLGDGQGNFNAAKTKNIRDGYASVVNDFNKDGHLDIATTNFLDQSVMLFTGNGKGGFTENDAYKVGAQPASIESSDVNQDTYPDLVVGNQASGNISLLLNNKQGGFGAAKNYPVGFFPNNLAIAELNGDQYLDIAVVSLNEKESITLLSGDGQGGFTPFQIIPGYIPADILIKDFTCDARPDILISSGGLMLFENSATGFVLKNQATNWHAASSIASADFNLDGGFDVIAPFQRNNVEVALLTNIKDCALYLNKEEDPVDPKQPDITPSKLVSIPNIFTPNGDGQNEFFEIKWSKDIPENELTVYDRWGGLVHSNKHYQNNWNGSQLAEGVYFYIIQVNKSKEVFKGWVTIAR</sequence>
<keyword evidence="3" id="KW-1185">Reference proteome</keyword>
<dbReference type="InterPro" id="IPR028994">
    <property type="entry name" value="Integrin_alpha_N"/>
</dbReference>
<gene>
    <name evidence="2" type="ORF">GU926_03270</name>
</gene>
<evidence type="ECO:0000313" key="3">
    <source>
        <dbReference type="Proteomes" id="UP000464214"/>
    </source>
</evidence>
<dbReference type="AlphaFoldDB" id="A0A6P1P0L0"/>